<organism evidence="2 3">
    <name type="scientific">Caenorhabditis auriculariae</name>
    <dbReference type="NCBI Taxonomy" id="2777116"/>
    <lineage>
        <taxon>Eukaryota</taxon>
        <taxon>Metazoa</taxon>
        <taxon>Ecdysozoa</taxon>
        <taxon>Nematoda</taxon>
        <taxon>Chromadorea</taxon>
        <taxon>Rhabditida</taxon>
        <taxon>Rhabditina</taxon>
        <taxon>Rhabditomorpha</taxon>
        <taxon>Rhabditoidea</taxon>
        <taxon>Rhabditidae</taxon>
        <taxon>Peloderinae</taxon>
        <taxon>Caenorhabditis</taxon>
    </lineage>
</organism>
<dbReference type="Proteomes" id="UP000835052">
    <property type="component" value="Unassembled WGS sequence"/>
</dbReference>
<evidence type="ECO:0000313" key="3">
    <source>
        <dbReference type="Proteomes" id="UP000835052"/>
    </source>
</evidence>
<evidence type="ECO:0000259" key="1">
    <source>
        <dbReference type="Pfam" id="PF02214"/>
    </source>
</evidence>
<keyword evidence="3" id="KW-1185">Reference proteome</keyword>
<dbReference type="EMBL" id="CAJGYM010000126">
    <property type="protein sequence ID" value="CAD6198432.1"/>
    <property type="molecule type" value="Genomic_DNA"/>
</dbReference>
<dbReference type="InterPro" id="IPR003131">
    <property type="entry name" value="T1-type_BTB"/>
</dbReference>
<dbReference type="PANTHER" id="PTHR14499">
    <property type="entry name" value="POTASSIUM CHANNEL TETRAMERIZATION DOMAIN-CONTAINING"/>
    <property type="match status" value="1"/>
</dbReference>
<dbReference type="AlphaFoldDB" id="A0A8S1HRK6"/>
<evidence type="ECO:0000313" key="2">
    <source>
        <dbReference type="EMBL" id="CAD6198432.1"/>
    </source>
</evidence>
<dbReference type="Pfam" id="PF02214">
    <property type="entry name" value="BTB_2"/>
    <property type="match status" value="1"/>
</dbReference>
<dbReference type="GO" id="GO:0051260">
    <property type="term" value="P:protein homooligomerization"/>
    <property type="evidence" value="ECO:0007669"/>
    <property type="project" value="InterPro"/>
</dbReference>
<feature type="domain" description="Potassium channel tetramerisation-type BTB" evidence="1">
    <location>
        <begin position="27"/>
        <end position="80"/>
    </location>
</feature>
<reference evidence="2" key="1">
    <citation type="submission" date="2020-10" db="EMBL/GenBank/DDBJ databases">
        <authorList>
            <person name="Kikuchi T."/>
        </authorList>
    </citation>
    <scope>NUCLEOTIDE SEQUENCE</scope>
    <source>
        <strain evidence="2">NKZ352</strain>
    </source>
</reference>
<protein>
    <recommendedName>
        <fullName evidence="1">Potassium channel tetramerisation-type BTB domain-containing protein</fullName>
    </recommendedName>
</protein>
<dbReference type="Gene3D" id="3.30.710.10">
    <property type="entry name" value="Potassium Channel Kv1.1, Chain A"/>
    <property type="match status" value="1"/>
</dbReference>
<sequence>MVADWITILDVRGGQKNELYKIYIGDAICDDNSHYFIDRDPTLFHYILNYMRDGRVILPDDGHTAARLRVEAQALNLDELAEGLLPFMSKSTGFIEIKFQ</sequence>
<dbReference type="InterPro" id="IPR011333">
    <property type="entry name" value="SKP1/BTB/POZ_sf"/>
</dbReference>
<comment type="caution">
    <text evidence="2">The sequence shown here is derived from an EMBL/GenBank/DDBJ whole genome shotgun (WGS) entry which is preliminary data.</text>
</comment>
<accession>A0A8S1HRK6</accession>
<name>A0A8S1HRK6_9PELO</name>
<gene>
    <name evidence="2" type="ORF">CAUJ_LOCUS14338</name>
</gene>
<proteinExistence type="predicted"/>
<dbReference type="PANTHER" id="PTHR14499:SF136">
    <property type="entry name" value="GH08630P"/>
    <property type="match status" value="1"/>
</dbReference>
<dbReference type="OrthoDB" id="2414723at2759"/>
<dbReference type="SUPFAM" id="SSF54695">
    <property type="entry name" value="POZ domain"/>
    <property type="match status" value="1"/>
</dbReference>